<organism evidence="22 23">
    <name type="scientific">Cervus elaphus hippelaphus</name>
    <name type="common">European red deer</name>
    <dbReference type="NCBI Taxonomy" id="46360"/>
    <lineage>
        <taxon>Eukaryota</taxon>
        <taxon>Metazoa</taxon>
        <taxon>Chordata</taxon>
        <taxon>Craniata</taxon>
        <taxon>Vertebrata</taxon>
        <taxon>Euteleostomi</taxon>
        <taxon>Mammalia</taxon>
        <taxon>Eutheria</taxon>
        <taxon>Laurasiatheria</taxon>
        <taxon>Artiodactyla</taxon>
        <taxon>Ruminantia</taxon>
        <taxon>Pecora</taxon>
        <taxon>Cervidae</taxon>
        <taxon>Cervinae</taxon>
        <taxon>Cervus</taxon>
    </lineage>
</organism>
<feature type="binding site" evidence="19">
    <location>
        <begin position="19"/>
        <end position="25"/>
    </location>
    <ligand>
        <name>S-adenosyl-L-methionine</name>
        <dbReference type="ChEBI" id="CHEBI:59789"/>
    </ligand>
</feature>
<evidence type="ECO:0000256" key="18">
    <source>
        <dbReference type="ARBA" id="ARBA00049365"/>
    </source>
</evidence>
<comment type="catalytic activity">
    <reaction evidence="18">
        <text>a cytidine in mRNA + S-adenosyl-L-methionine = a 5-methylcytidine in mRNA + S-adenosyl-L-homocysteine + H(+)</text>
        <dbReference type="Rhea" id="RHEA:61464"/>
        <dbReference type="Rhea" id="RHEA-COMP:15145"/>
        <dbReference type="Rhea" id="RHEA-COMP:15826"/>
        <dbReference type="ChEBI" id="CHEBI:15378"/>
        <dbReference type="ChEBI" id="CHEBI:57856"/>
        <dbReference type="ChEBI" id="CHEBI:59789"/>
        <dbReference type="ChEBI" id="CHEBI:74483"/>
        <dbReference type="ChEBI" id="CHEBI:82748"/>
    </reaction>
    <physiologicalReaction direction="left-to-right" evidence="18">
        <dbReference type="Rhea" id="RHEA:61465"/>
    </physiologicalReaction>
</comment>
<comment type="similarity">
    <text evidence="19">Belongs to the class I-like SAM-binding methyltransferase superfamily. RsmB/NOP family.</text>
</comment>
<feature type="compositionally biased region" description="Low complexity" evidence="20">
    <location>
        <begin position="583"/>
        <end position="599"/>
    </location>
</feature>
<keyword evidence="23" id="KW-1185">Reference proteome</keyword>
<dbReference type="EMBL" id="MKHE01000025">
    <property type="protein sequence ID" value="OWK02128.1"/>
    <property type="molecule type" value="Genomic_DNA"/>
</dbReference>
<feature type="active site" description="Nucleophile" evidence="19">
    <location>
        <position position="152"/>
    </location>
</feature>
<dbReference type="GO" id="GO:0005634">
    <property type="term" value="C:nucleus"/>
    <property type="evidence" value="ECO:0007669"/>
    <property type="project" value="UniProtKB-SubCell"/>
</dbReference>
<evidence type="ECO:0000256" key="7">
    <source>
        <dbReference type="ARBA" id="ARBA00022691"/>
    </source>
</evidence>
<dbReference type="PRINTS" id="PR02011">
    <property type="entry name" value="RCMTNCL1"/>
</dbReference>
<evidence type="ECO:0000256" key="5">
    <source>
        <dbReference type="ARBA" id="ARBA00022603"/>
    </source>
</evidence>
<dbReference type="Pfam" id="PF25376">
    <property type="entry name" value="Pre-PUA_NSUN2"/>
    <property type="match status" value="1"/>
</dbReference>
<dbReference type="EC" id="2.1.1.203" evidence="3"/>
<comment type="catalytic activity">
    <reaction evidence="17">
        <text>cytidine(48) in tRNA + S-adenosyl-L-methionine = 5-methylcytidine(48) in tRNA + S-adenosyl-L-homocysteine + H(+)</text>
        <dbReference type="Rhea" id="RHEA:42948"/>
        <dbReference type="Rhea" id="RHEA-COMP:10293"/>
        <dbReference type="Rhea" id="RHEA-COMP:10297"/>
        <dbReference type="ChEBI" id="CHEBI:15378"/>
        <dbReference type="ChEBI" id="CHEBI:57856"/>
        <dbReference type="ChEBI" id="CHEBI:59789"/>
        <dbReference type="ChEBI" id="CHEBI:74483"/>
        <dbReference type="ChEBI" id="CHEBI:82748"/>
    </reaction>
    <physiologicalReaction direction="left-to-right" evidence="17">
        <dbReference type="Rhea" id="RHEA:42949"/>
    </physiologicalReaction>
</comment>
<sequence>MIPPLLLNAHPHHKILDMCAAPGSKTTQLIEMLHADMNVPFPEGFVIANDVDNKRCYLLVHQAKRLGSPCIMVVNHDASCIPRLQMDVNGRKEVLFYDRILCDVPCRYRQEARKLRVPSKNQIRESLNLQLRIATRGAEQLVEGGRMVYSTCSLNPIEDEAVIASLLEKSEGALELADVSSELPGLKWVPGLSQWKVMTKDGQWFASWDDVPHNRHTQIRPTMFPPKDPEKLQAMHLERCLRILPHHQNTGGFFVAVLVKKSSMPWNKRPPKLQGEPAVPQASVPLNPVEPPVGSTSDPLELESKLAPGISDTEAVERAENVENSGSKKDGVCGPPPSKKMKLFGFKEDPFVFIPEDDPLFPPIQKFYALDPSFPKTNLLTRTTEGKKRQLYMVSKELRNVLLNNSERMKVINTGIKVWCRNNSGEEFDCAFRLAQEGIYTLYPFINSRIITVSLEDIQVLLTQENPFFRKLSSEAYSQVKDMAKGSVVLKYEPDPTKPDALQCPIVLCGWRGKASVRTFVPRNERLHYLRMMGLEVPAGKKRESAGGAPGAGAASPAEPEDGVDAASPAEPEDGAGAEQEAGLDASSGGDPAGAGLPR</sequence>
<dbReference type="PANTHER" id="PTHR22808:SF20">
    <property type="entry name" value="RNA CYTOSINE C(5)-METHYLTRANSFERASE NSUN2"/>
    <property type="match status" value="1"/>
</dbReference>
<dbReference type="Pfam" id="PF01189">
    <property type="entry name" value="Methyltr_RsmB-F"/>
    <property type="match status" value="1"/>
</dbReference>
<gene>
    <name evidence="22" type="ORF">Celaphus_00018121</name>
</gene>
<dbReference type="InterPro" id="IPR023270">
    <property type="entry name" value="RCMT_NCL1"/>
</dbReference>
<dbReference type="InterPro" id="IPR057285">
    <property type="entry name" value="Pre-PUA_NSUN2"/>
</dbReference>
<evidence type="ECO:0000256" key="6">
    <source>
        <dbReference type="ARBA" id="ARBA00022679"/>
    </source>
</evidence>
<dbReference type="PRINTS" id="PR02008">
    <property type="entry name" value="RCMTFAMILY"/>
</dbReference>
<accession>A0A212C822</accession>
<evidence type="ECO:0000256" key="9">
    <source>
        <dbReference type="ARBA" id="ARBA00022884"/>
    </source>
</evidence>
<evidence type="ECO:0000256" key="19">
    <source>
        <dbReference type="PROSITE-ProRule" id="PRU01023"/>
    </source>
</evidence>
<evidence type="ECO:0000256" key="16">
    <source>
        <dbReference type="ARBA" id="ARBA00049286"/>
    </source>
</evidence>
<protein>
    <recommendedName>
        <fullName evidence="3">tRNA (cytosine(34)-C(5))-methyltransferase</fullName>
        <ecNumber evidence="3">2.1.1.203</ecNumber>
    </recommendedName>
    <alternativeName>
        <fullName evidence="12">NOL1/NOP2/Sun domain family member 2</fullName>
    </alternativeName>
    <alternativeName>
        <fullName evidence="13">mRNA cytosine C(5)-methyltransferase</fullName>
    </alternativeName>
    <alternativeName>
        <fullName evidence="11">tRNA cytosine C(5)-methyltransferase</fullName>
    </alternativeName>
</protein>
<evidence type="ECO:0000256" key="8">
    <source>
        <dbReference type="ARBA" id="ARBA00022694"/>
    </source>
</evidence>
<dbReference type="GO" id="GO:0005737">
    <property type="term" value="C:cytoplasm"/>
    <property type="evidence" value="ECO:0007669"/>
    <property type="project" value="TreeGrafter"/>
</dbReference>
<evidence type="ECO:0000313" key="23">
    <source>
        <dbReference type="Proteomes" id="UP000242450"/>
    </source>
</evidence>
<evidence type="ECO:0000256" key="10">
    <source>
        <dbReference type="ARBA" id="ARBA00023242"/>
    </source>
</evidence>
<keyword evidence="7 19" id="KW-0949">S-adenosyl-L-methionine</keyword>
<dbReference type="InterPro" id="IPR029063">
    <property type="entry name" value="SAM-dependent_MTases_sf"/>
</dbReference>
<comment type="catalytic activity">
    <reaction evidence="15">
        <text>cytidine(50) in tRNA + S-adenosyl-L-methionine = 5-methylcytidine(50) in tRNA + S-adenosyl-L-homocysteine + H(+)</text>
        <dbReference type="Rhea" id="RHEA:61488"/>
        <dbReference type="Rhea" id="RHEA-COMP:15838"/>
        <dbReference type="Rhea" id="RHEA-COMP:15839"/>
        <dbReference type="ChEBI" id="CHEBI:15378"/>
        <dbReference type="ChEBI" id="CHEBI:57856"/>
        <dbReference type="ChEBI" id="CHEBI:59789"/>
        <dbReference type="ChEBI" id="CHEBI:74483"/>
        <dbReference type="ChEBI" id="CHEBI:82748"/>
    </reaction>
    <physiologicalReaction direction="left-to-right" evidence="15">
        <dbReference type="Rhea" id="RHEA:61489"/>
    </physiologicalReaction>
</comment>
<comment type="subcellular location">
    <subcellularLocation>
        <location evidence="1">Nucleus</location>
    </subcellularLocation>
    <subcellularLocation>
        <location evidence="2">Secreted</location>
        <location evidence="2">Extracellular exosome</location>
    </subcellularLocation>
</comment>
<dbReference type="PROSITE" id="PS51686">
    <property type="entry name" value="SAM_MT_RSMB_NOP"/>
    <property type="match status" value="1"/>
</dbReference>
<feature type="binding site" evidence="19">
    <location>
        <position position="50"/>
    </location>
    <ligand>
        <name>S-adenosyl-L-methionine</name>
        <dbReference type="ChEBI" id="CHEBI:59789"/>
    </ligand>
</feature>
<dbReference type="Pfam" id="PF25378">
    <property type="entry name" value="PUA_NSUN2"/>
    <property type="match status" value="1"/>
</dbReference>
<comment type="caution">
    <text evidence="22">The sequence shown here is derived from an EMBL/GenBank/DDBJ whole genome shotgun (WGS) entry which is preliminary data.</text>
</comment>
<evidence type="ECO:0000256" key="1">
    <source>
        <dbReference type="ARBA" id="ARBA00004123"/>
    </source>
</evidence>
<evidence type="ECO:0000256" key="14">
    <source>
        <dbReference type="ARBA" id="ARBA00048755"/>
    </source>
</evidence>
<evidence type="ECO:0000256" key="12">
    <source>
        <dbReference type="ARBA" id="ARBA00032770"/>
    </source>
</evidence>
<evidence type="ECO:0000256" key="20">
    <source>
        <dbReference type="SAM" id="MobiDB-lite"/>
    </source>
</evidence>
<dbReference type="AlphaFoldDB" id="A0A212C822"/>
<evidence type="ECO:0000256" key="17">
    <source>
        <dbReference type="ARBA" id="ARBA00049323"/>
    </source>
</evidence>
<dbReference type="InterPro" id="IPR057286">
    <property type="entry name" value="PUA_NSUN2"/>
</dbReference>
<keyword evidence="5 19" id="KW-0489">Methyltransferase</keyword>
<dbReference type="GO" id="GO:0030488">
    <property type="term" value="P:tRNA methylation"/>
    <property type="evidence" value="ECO:0007669"/>
    <property type="project" value="TreeGrafter"/>
</dbReference>
<evidence type="ECO:0000256" key="3">
    <source>
        <dbReference type="ARBA" id="ARBA00012629"/>
    </source>
</evidence>
<dbReference type="OrthoDB" id="6093671at2759"/>
<keyword evidence="6 19" id="KW-0808">Transferase</keyword>
<feature type="domain" description="SAM-dependent MTase RsmB/NOP-type" evidence="21">
    <location>
        <begin position="1"/>
        <end position="261"/>
    </location>
</feature>
<keyword evidence="4" id="KW-0820">tRNA-binding</keyword>
<comment type="catalytic activity">
    <reaction evidence="16">
        <text>cytidine(34) in tRNA precursor + S-adenosyl-L-methionine = 5-methylcytidine(34) in tRNA precursor + S-adenosyl-L-homocysteine + H(+)</text>
        <dbReference type="Rhea" id="RHEA:42940"/>
        <dbReference type="Rhea" id="RHEA-COMP:10291"/>
        <dbReference type="Rhea" id="RHEA-COMP:10295"/>
        <dbReference type="ChEBI" id="CHEBI:15378"/>
        <dbReference type="ChEBI" id="CHEBI:57856"/>
        <dbReference type="ChEBI" id="CHEBI:59789"/>
        <dbReference type="ChEBI" id="CHEBI:74483"/>
        <dbReference type="ChEBI" id="CHEBI:82748"/>
        <dbReference type="EC" id="2.1.1.203"/>
    </reaction>
    <physiologicalReaction direction="left-to-right" evidence="16">
        <dbReference type="Rhea" id="RHEA:42941"/>
    </physiologicalReaction>
</comment>
<dbReference type="GO" id="GO:0016428">
    <property type="term" value="F:tRNA (cytidine-5-)-methyltransferase activity"/>
    <property type="evidence" value="ECO:0007669"/>
    <property type="project" value="InterPro"/>
</dbReference>
<feature type="region of interest" description="Disordered" evidence="20">
    <location>
        <begin position="541"/>
        <end position="599"/>
    </location>
</feature>
<proteinExistence type="inferred from homology"/>
<reference evidence="22 23" key="1">
    <citation type="journal article" date="2018" name="Mol. Genet. Genomics">
        <title>The red deer Cervus elaphus genome CerEla1.0: sequencing, annotating, genes, and chromosomes.</title>
        <authorList>
            <person name="Bana N.A."/>
            <person name="Nyiri A."/>
            <person name="Nagy J."/>
            <person name="Frank K."/>
            <person name="Nagy T."/>
            <person name="Steger V."/>
            <person name="Schiller M."/>
            <person name="Lakatos P."/>
            <person name="Sugar L."/>
            <person name="Horn P."/>
            <person name="Barta E."/>
            <person name="Orosz L."/>
        </authorList>
    </citation>
    <scope>NUCLEOTIDE SEQUENCE [LARGE SCALE GENOMIC DNA]</scope>
    <source>
        <strain evidence="22">Hungarian</strain>
    </source>
</reference>
<keyword evidence="8" id="KW-0819">tRNA processing</keyword>
<dbReference type="InterPro" id="IPR001678">
    <property type="entry name" value="MeTrfase_RsmB-F_NOP2_dom"/>
</dbReference>
<dbReference type="Proteomes" id="UP000242450">
    <property type="component" value="Chromosome 25"/>
</dbReference>
<keyword evidence="10" id="KW-0539">Nucleus</keyword>
<comment type="catalytic activity">
    <reaction evidence="14">
        <text>cytidine(49) in tRNA + S-adenosyl-L-methionine = 5-methylcytidine(49) in tRNA + S-adenosyl-L-homocysteine + H(+)</text>
        <dbReference type="Rhea" id="RHEA:42952"/>
        <dbReference type="Rhea" id="RHEA-COMP:10294"/>
        <dbReference type="Rhea" id="RHEA-COMP:10385"/>
        <dbReference type="ChEBI" id="CHEBI:15378"/>
        <dbReference type="ChEBI" id="CHEBI:57856"/>
        <dbReference type="ChEBI" id="CHEBI:59789"/>
        <dbReference type="ChEBI" id="CHEBI:74483"/>
        <dbReference type="ChEBI" id="CHEBI:82748"/>
    </reaction>
    <physiologicalReaction direction="left-to-right" evidence="14">
        <dbReference type="Rhea" id="RHEA:42953"/>
    </physiologicalReaction>
</comment>
<dbReference type="Gene3D" id="3.40.50.150">
    <property type="entry name" value="Vaccinia Virus protein VP39"/>
    <property type="match status" value="1"/>
</dbReference>
<dbReference type="GO" id="GO:0005576">
    <property type="term" value="C:extracellular region"/>
    <property type="evidence" value="ECO:0007669"/>
    <property type="project" value="UniProtKB-SubCell"/>
</dbReference>
<dbReference type="InterPro" id="IPR023267">
    <property type="entry name" value="RCMT"/>
</dbReference>
<feature type="binding site" evidence="19">
    <location>
        <position position="77"/>
    </location>
    <ligand>
        <name>S-adenosyl-L-methionine</name>
        <dbReference type="ChEBI" id="CHEBI:59789"/>
    </ligand>
</feature>
<evidence type="ECO:0000256" key="4">
    <source>
        <dbReference type="ARBA" id="ARBA00022555"/>
    </source>
</evidence>
<feature type="region of interest" description="Disordered" evidence="20">
    <location>
        <begin position="267"/>
        <end position="300"/>
    </location>
</feature>
<feature type="binding site" evidence="19">
    <location>
        <position position="103"/>
    </location>
    <ligand>
        <name>S-adenosyl-L-methionine</name>
        <dbReference type="ChEBI" id="CHEBI:59789"/>
    </ligand>
</feature>
<evidence type="ECO:0000259" key="21">
    <source>
        <dbReference type="PROSITE" id="PS51686"/>
    </source>
</evidence>
<dbReference type="InterPro" id="IPR049560">
    <property type="entry name" value="MeTrfase_RsmB-F_NOP2_cat"/>
</dbReference>
<dbReference type="PANTHER" id="PTHR22808">
    <property type="entry name" value="NCL1 YEAST -RELATED NOL1/NOP2/FMU SUN DOMAIN-CONTAINING"/>
    <property type="match status" value="1"/>
</dbReference>
<evidence type="ECO:0000256" key="13">
    <source>
        <dbReference type="ARBA" id="ARBA00032819"/>
    </source>
</evidence>
<evidence type="ECO:0000256" key="2">
    <source>
        <dbReference type="ARBA" id="ARBA00004550"/>
    </source>
</evidence>
<dbReference type="SUPFAM" id="SSF53335">
    <property type="entry name" value="S-adenosyl-L-methionine-dependent methyltransferases"/>
    <property type="match status" value="1"/>
</dbReference>
<name>A0A212C822_CEREH</name>
<dbReference type="GO" id="GO:0000049">
    <property type="term" value="F:tRNA binding"/>
    <property type="evidence" value="ECO:0007669"/>
    <property type="project" value="UniProtKB-KW"/>
</dbReference>
<keyword evidence="9 19" id="KW-0694">RNA-binding</keyword>
<evidence type="ECO:0000256" key="15">
    <source>
        <dbReference type="ARBA" id="ARBA00048936"/>
    </source>
</evidence>
<evidence type="ECO:0000256" key="11">
    <source>
        <dbReference type="ARBA" id="ARBA00032179"/>
    </source>
</evidence>
<evidence type="ECO:0000313" key="22">
    <source>
        <dbReference type="EMBL" id="OWK02128.1"/>
    </source>
</evidence>